<reference evidence="1 2" key="1">
    <citation type="submission" date="2020-08" db="EMBL/GenBank/DDBJ databases">
        <title>Genomic Encyclopedia of Type Strains, Phase IV (KMG-IV): sequencing the most valuable type-strain genomes for metagenomic binning, comparative biology and taxonomic classification.</title>
        <authorList>
            <person name="Goeker M."/>
        </authorList>
    </citation>
    <scope>NUCLEOTIDE SEQUENCE [LARGE SCALE GENOMIC DNA]</scope>
    <source>
        <strain evidence="1 2">DSM 23958</strain>
    </source>
</reference>
<accession>A0A840S6I1</accession>
<dbReference type="OrthoDB" id="7066409at2"/>
<evidence type="ECO:0000313" key="2">
    <source>
        <dbReference type="Proteomes" id="UP000554837"/>
    </source>
</evidence>
<protein>
    <submittedName>
        <fullName evidence="1">Uncharacterized protein</fullName>
    </submittedName>
</protein>
<sequence length="74" mass="7738">MSDNLYVGLKALLAGPSLLWGEVIATDGELATVELPDGGRLQARGQATVGQKVFVRGSLIESGAPDLPFTQIDL</sequence>
<gene>
    <name evidence="1" type="ORF">HNQ51_001708</name>
</gene>
<dbReference type="Proteomes" id="UP000554837">
    <property type="component" value="Unassembled WGS sequence"/>
</dbReference>
<organism evidence="1 2">
    <name type="scientific">Inhella inkyongensis</name>
    <dbReference type="NCBI Taxonomy" id="392593"/>
    <lineage>
        <taxon>Bacteria</taxon>
        <taxon>Pseudomonadati</taxon>
        <taxon>Pseudomonadota</taxon>
        <taxon>Betaproteobacteria</taxon>
        <taxon>Burkholderiales</taxon>
        <taxon>Sphaerotilaceae</taxon>
        <taxon>Inhella</taxon>
    </lineage>
</organism>
<dbReference type="EMBL" id="JACHHO010000002">
    <property type="protein sequence ID" value="MBB5204394.1"/>
    <property type="molecule type" value="Genomic_DNA"/>
</dbReference>
<dbReference type="RefSeq" id="WP_138855922.1">
    <property type="nucleotide sequence ID" value="NZ_CP040709.1"/>
</dbReference>
<comment type="caution">
    <text evidence="1">The sequence shown here is derived from an EMBL/GenBank/DDBJ whole genome shotgun (WGS) entry which is preliminary data.</text>
</comment>
<dbReference type="AlphaFoldDB" id="A0A840S6I1"/>
<evidence type="ECO:0000313" key="1">
    <source>
        <dbReference type="EMBL" id="MBB5204394.1"/>
    </source>
</evidence>
<proteinExistence type="predicted"/>
<keyword evidence="2" id="KW-1185">Reference proteome</keyword>
<name>A0A840S6I1_9BURK</name>